<dbReference type="AlphaFoldDB" id="A0A6C0LWF7"/>
<evidence type="ECO:0000313" key="1">
    <source>
        <dbReference type="EMBL" id="QHU34753.1"/>
    </source>
</evidence>
<organism evidence="1">
    <name type="scientific">viral metagenome</name>
    <dbReference type="NCBI Taxonomy" id="1070528"/>
    <lineage>
        <taxon>unclassified sequences</taxon>
        <taxon>metagenomes</taxon>
        <taxon>organismal metagenomes</taxon>
    </lineage>
</organism>
<protein>
    <submittedName>
        <fullName evidence="1">Uncharacterized protein</fullName>
    </submittedName>
</protein>
<dbReference type="EMBL" id="MN740580">
    <property type="protein sequence ID" value="QHU34753.1"/>
    <property type="molecule type" value="Genomic_DNA"/>
</dbReference>
<accession>A0A6C0LWF7</accession>
<reference evidence="1" key="1">
    <citation type="journal article" date="2020" name="Nature">
        <title>Giant virus diversity and host interactions through global metagenomics.</title>
        <authorList>
            <person name="Schulz F."/>
            <person name="Roux S."/>
            <person name="Paez-Espino D."/>
            <person name="Jungbluth S."/>
            <person name="Walsh D.A."/>
            <person name="Denef V.J."/>
            <person name="McMahon K.D."/>
            <person name="Konstantinidis K.T."/>
            <person name="Eloe-Fadrosh E.A."/>
            <person name="Kyrpides N.C."/>
            <person name="Woyke T."/>
        </authorList>
    </citation>
    <scope>NUCLEOTIDE SEQUENCE</scope>
    <source>
        <strain evidence="1">GVMAG-S-1017244-22</strain>
    </source>
</reference>
<proteinExistence type="predicted"/>
<sequence length="92" mass="11209">MFSFTPRWMMDPDFERNGYVYKQKFIYTGDNHDNNNDDEDDDKYFNALICKYKKIHIYTVNDNEEDIDEINSYNTIDYDDYDDDDVNNDNNN</sequence>
<name>A0A6C0LWF7_9ZZZZ</name>